<evidence type="ECO:0000259" key="4">
    <source>
        <dbReference type="PROSITE" id="PS01124"/>
    </source>
</evidence>
<reference evidence="5 6" key="1">
    <citation type="journal article" date="2023" name="Genome Announc.">
        <title>Pan-Genome Analyses of the Genus Cohnella and Proposal of the Novel Species Cohnella silvisoli sp. nov., Isolated from Forest Soil.</title>
        <authorList>
            <person name="Wang C."/>
            <person name="Mao L."/>
            <person name="Bao G."/>
            <person name="Zhu H."/>
        </authorList>
    </citation>
    <scope>NUCLEOTIDE SEQUENCE [LARGE SCALE GENOMIC DNA]</scope>
    <source>
        <strain evidence="5 6">NL03-T5-1</strain>
    </source>
</reference>
<gene>
    <name evidence="5" type="ORF">QJS35_18245</name>
</gene>
<organism evidence="5 6">
    <name type="scientific">Cohnella silvisoli</name>
    <dbReference type="NCBI Taxonomy" id="2873699"/>
    <lineage>
        <taxon>Bacteria</taxon>
        <taxon>Bacillati</taxon>
        <taxon>Bacillota</taxon>
        <taxon>Bacilli</taxon>
        <taxon>Bacillales</taxon>
        <taxon>Paenibacillaceae</taxon>
        <taxon>Cohnella</taxon>
    </lineage>
</organism>
<sequence length="280" mass="32194">MFTRLSVREQLDFSLYRVERAIYDSFHLDMIKPYWTVSFVLDGEVKTKSQGAVEIAKSGDVMIYPPHVPFSETALGKGVHLWMLIDMRVVPQLNFFQRFPIARVVTLQNAQAYARTFDDLLNVWEQDHSPFRDFKAISLTVQLLEAILESWLAAGSPGIPASKLTEEDRFLQVVQYMEQNLDDKITRAQLAQILHLHPGYFNRAFKKMYGVSSLQMLKTLRLRKAAQMLEEPDNTLEVISKECGFGDAAYFSKIFKQSFGKTPGEYRRSIRNTKVGFMSS</sequence>
<dbReference type="InterPro" id="IPR020449">
    <property type="entry name" value="Tscrpt_reg_AraC-type_HTH"/>
</dbReference>
<keyword evidence="6" id="KW-1185">Reference proteome</keyword>
<dbReference type="Proteomes" id="UP001493487">
    <property type="component" value="Unassembled WGS sequence"/>
</dbReference>
<dbReference type="Gene3D" id="1.10.10.60">
    <property type="entry name" value="Homeodomain-like"/>
    <property type="match status" value="2"/>
</dbReference>
<evidence type="ECO:0000256" key="2">
    <source>
        <dbReference type="ARBA" id="ARBA00023125"/>
    </source>
</evidence>
<dbReference type="SUPFAM" id="SSF46689">
    <property type="entry name" value="Homeodomain-like"/>
    <property type="match status" value="2"/>
</dbReference>
<dbReference type="SUPFAM" id="SSF51215">
    <property type="entry name" value="Regulatory protein AraC"/>
    <property type="match status" value="1"/>
</dbReference>
<evidence type="ECO:0000256" key="3">
    <source>
        <dbReference type="ARBA" id="ARBA00023163"/>
    </source>
</evidence>
<dbReference type="InterPro" id="IPR037923">
    <property type="entry name" value="HTH-like"/>
</dbReference>
<evidence type="ECO:0000313" key="6">
    <source>
        <dbReference type="Proteomes" id="UP001493487"/>
    </source>
</evidence>
<dbReference type="InterPro" id="IPR018060">
    <property type="entry name" value="HTH_AraC"/>
</dbReference>
<keyword evidence="3" id="KW-0804">Transcription</keyword>
<dbReference type="PANTHER" id="PTHR43280:SF2">
    <property type="entry name" value="HTH-TYPE TRANSCRIPTIONAL REGULATOR EXSA"/>
    <property type="match status" value="1"/>
</dbReference>
<dbReference type="PROSITE" id="PS01124">
    <property type="entry name" value="HTH_ARAC_FAMILY_2"/>
    <property type="match status" value="1"/>
</dbReference>
<dbReference type="PANTHER" id="PTHR43280">
    <property type="entry name" value="ARAC-FAMILY TRANSCRIPTIONAL REGULATOR"/>
    <property type="match status" value="1"/>
</dbReference>
<dbReference type="SMART" id="SM00342">
    <property type="entry name" value="HTH_ARAC"/>
    <property type="match status" value="1"/>
</dbReference>
<dbReference type="EMBL" id="JASKHM010000010">
    <property type="protein sequence ID" value="MEQ4484343.1"/>
    <property type="molecule type" value="Genomic_DNA"/>
</dbReference>
<feature type="domain" description="HTH araC/xylS-type" evidence="4">
    <location>
        <begin position="171"/>
        <end position="269"/>
    </location>
</feature>
<evidence type="ECO:0000313" key="5">
    <source>
        <dbReference type="EMBL" id="MEQ4484343.1"/>
    </source>
</evidence>
<dbReference type="RefSeq" id="WP_232186721.1">
    <property type="nucleotide sequence ID" value="NZ_JAIOAP010000009.1"/>
</dbReference>
<dbReference type="PRINTS" id="PR00032">
    <property type="entry name" value="HTHARAC"/>
</dbReference>
<protein>
    <submittedName>
        <fullName evidence="5">AraC family transcriptional regulator</fullName>
    </submittedName>
</protein>
<name>A0ABV1KXF1_9BACL</name>
<keyword evidence="2" id="KW-0238">DNA-binding</keyword>
<proteinExistence type="predicted"/>
<keyword evidence="1" id="KW-0805">Transcription regulation</keyword>
<accession>A0ABV1KXF1</accession>
<comment type="caution">
    <text evidence="5">The sequence shown here is derived from an EMBL/GenBank/DDBJ whole genome shotgun (WGS) entry which is preliminary data.</text>
</comment>
<dbReference type="Pfam" id="PF12833">
    <property type="entry name" value="HTH_18"/>
    <property type="match status" value="1"/>
</dbReference>
<evidence type="ECO:0000256" key="1">
    <source>
        <dbReference type="ARBA" id="ARBA00023015"/>
    </source>
</evidence>
<dbReference type="InterPro" id="IPR009057">
    <property type="entry name" value="Homeodomain-like_sf"/>
</dbReference>